<dbReference type="SFLD" id="SFLDS00029">
    <property type="entry name" value="Radical_SAM"/>
    <property type="match status" value="1"/>
</dbReference>
<dbReference type="InterPro" id="IPR058240">
    <property type="entry name" value="rSAM_sf"/>
</dbReference>
<dbReference type="SUPFAM" id="SSF102114">
    <property type="entry name" value="Radical SAM enzymes"/>
    <property type="match status" value="1"/>
</dbReference>
<keyword evidence="2" id="KW-0004">4Fe-4S</keyword>
<dbReference type="EC" id="4.1.99.19" evidence="8"/>
<dbReference type="Pfam" id="PF04055">
    <property type="entry name" value="Radical_SAM"/>
    <property type="match status" value="1"/>
</dbReference>
<dbReference type="Pfam" id="PF06968">
    <property type="entry name" value="BATS"/>
    <property type="match status" value="1"/>
</dbReference>
<keyword evidence="9" id="KW-1185">Reference proteome</keyword>
<dbReference type="SFLD" id="SFLDG01081">
    <property type="entry name" value="cleavage_of_the_Ca-Cb_bond_in"/>
    <property type="match status" value="1"/>
</dbReference>
<dbReference type="GO" id="GO:0036355">
    <property type="term" value="F:2-iminoacetate synthase activity"/>
    <property type="evidence" value="ECO:0007669"/>
    <property type="project" value="UniProtKB-EC"/>
</dbReference>
<keyword evidence="5" id="KW-0408">Iron</keyword>
<keyword evidence="3" id="KW-0949">S-adenosyl-L-methionine</keyword>
<organism evidence="8 9">
    <name type="scientific">Sarcina ventriculi</name>
    <name type="common">Clostridium ventriculi</name>
    <dbReference type="NCBI Taxonomy" id="1267"/>
    <lineage>
        <taxon>Bacteria</taxon>
        <taxon>Bacillati</taxon>
        <taxon>Bacillota</taxon>
        <taxon>Clostridia</taxon>
        <taxon>Eubacteriales</taxon>
        <taxon>Clostridiaceae</taxon>
        <taxon>Sarcina</taxon>
    </lineage>
</organism>
<dbReference type="CDD" id="cd01335">
    <property type="entry name" value="Radical_SAM"/>
    <property type="match status" value="1"/>
</dbReference>
<dbReference type="NCBIfam" id="TIGR02351">
    <property type="entry name" value="thiH"/>
    <property type="match status" value="1"/>
</dbReference>
<feature type="domain" description="Biotin and thiamin synthesis-associated" evidence="7">
    <location>
        <begin position="256"/>
        <end position="359"/>
    </location>
</feature>
<keyword evidence="6" id="KW-0411">Iron-sulfur</keyword>
<protein>
    <submittedName>
        <fullName evidence="8">2-iminoacetate synthase</fullName>
        <ecNumber evidence="8">4.1.99.19</ecNumber>
    </submittedName>
</protein>
<gene>
    <name evidence="8" type="primary">thiH_1</name>
    <name evidence="8" type="ORF">ERS852473_00041</name>
</gene>
<evidence type="ECO:0000313" key="8">
    <source>
        <dbReference type="EMBL" id="CUN41177.1"/>
    </source>
</evidence>
<dbReference type="Proteomes" id="UP000095488">
    <property type="component" value="Unassembled WGS sequence"/>
</dbReference>
<evidence type="ECO:0000256" key="2">
    <source>
        <dbReference type="ARBA" id="ARBA00022485"/>
    </source>
</evidence>
<evidence type="ECO:0000256" key="6">
    <source>
        <dbReference type="ARBA" id="ARBA00023014"/>
    </source>
</evidence>
<dbReference type="InterPro" id="IPR034428">
    <property type="entry name" value="ThiH/NoCL/HydG-like"/>
</dbReference>
<reference evidence="8 9" key="1">
    <citation type="submission" date="2015-09" db="EMBL/GenBank/DDBJ databases">
        <authorList>
            <consortium name="Pathogen Informatics"/>
        </authorList>
    </citation>
    <scope>NUCLEOTIDE SEQUENCE [LARGE SCALE GENOMIC DNA]</scope>
    <source>
        <strain evidence="8 9">2789STDY5834858</strain>
    </source>
</reference>
<comment type="caution">
    <text evidence="8">The sequence shown here is derived from an EMBL/GenBank/DDBJ whole genome shotgun (WGS) entry which is preliminary data.</text>
</comment>
<dbReference type="InterPro" id="IPR012726">
    <property type="entry name" value="ThiH"/>
</dbReference>
<accession>A0ABM9UJ35</accession>
<evidence type="ECO:0000256" key="1">
    <source>
        <dbReference type="ARBA" id="ARBA00001966"/>
    </source>
</evidence>
<keyword evidence="8" id="KW-0456">Lyase</keyword>
<dbReference type="RefSeq" id="WP_055256958.1">
    <property type="nucleotide sequence ID" value="NZ_BCMV01000072.1"/>
</dbReference>
<evidence type="ECO:0000313" key="9">
    <source>
        <dbReference type="Proteomes" id="UP000095488"/>
    </source>
</evidence>
<keyword evidence="4" id="KW-0479">Metal-binding</keyword>
<evidence type="ECO:0000259" key="7">
    <source>
        <dbReference type="SMART" id="SM00876"/>
    </source>
</evidence>
<dbReference type="PANTHER" id="PTHR43583:SF1">
    <property type="entry name" value="2-IMINOACETATE SYNTHASE"/>
    <property type="match status" value="1"/>
</dbReference>
<sequence>MSFYKVIEKYKDFDFNNYFRNTTIQDVKKSIHKEKLDSEDLLNLLSPKAIECLEEMAQRANELSIQYFGKVVNLYTPLYLANYCENHCAYCGYNVVNKIHRKKLTLEEVKLEGEAISKQGFKHLLILTGESKTKTPVSYIAECVRVLKPMFPSIGIEVYALTENEYKILVDAGVDGLTIYQETYNEEVYDKVHISGPKKDYIFRLDAPERGAKSGMRDIGLGALLGLSDFRVDAFFTALHGEYIAKKYREVNIAYALPRIRPHEGEFDDINKVNDKNFVQMLLAFKIFNPTASINISTRERPVFRENLIPLGANKISAGVSTNVGGHAIEDVGEEQFVINDTRSAKEIKNVIKSLGYQAIFKDWERI</sequence>
<dbReference type="InterPro" id="IPR007197">
    <property type="entry name" value="rSAM"/>
</dbReference>
<evidence type="ECO:0000256" key="4">
    <source>
        <dbReference type="ARBA" id="ARBA00022723"/>
    </source>
</evidence>
<dbReference type="Gene3D" id="3.20.20.70">
    <property type="entry name" value="Aldolase class I"/>
    <property type="match status" value="1"/>
</dbReference>
<dbReference type="SMART" id="SM00876">
    <property type="entry name" value="BATS"/>
    <property type="match status" value="1"/>
</dbReference>
<evidence type="ECO:0000256" key="5">
    <source>
        <dbReference type="ARBA" id="ARBA00023004"/>
    </source>
</evidence>
<evidence type="ECO:0000256" key="3">
    <source>
        <dbReference type="ARBA" id="ARBA00022691"/>
    </source>
</evidence>
<dbReference type="SFLD" id="SFLDG01060">
    <property type="entry name" value="BATS_domain_containing"/>
    <property type="match status" value="1"/>
</dbReference>
<name>A0ABM9UJ35_SARVE</name>
<dbReference type="InterPro" id="IPR010722">
    <property type="entry name" value="BATS_dom"/>
</dbReference>
<dbReference type="SFLD" id="SFLDF00301">
    <property type="entry name" value="2-iminoacetate_synthase_(ThiH)"/>
    <property type="match status" value="1"/>
</dbReference>
<comment type="cofactor">
    <cofactor evidence="1">
        <name>[4Fe-4S] cluster</name>
        <dbReference type="ChEBI" id="CHEBI:49883"/>
    </cofactor>
</comment>
<dbReference type="PANTHER" id="PTHR43583">
    <property type="entry name" value="2-IMINOACETATE SYNTHASE"/>
    <property type="match status" value="1"/>
</dbReference>
<dbReference type="InterPro" id="IPR013785">
    <property type="entry name" value="Aldolase_TIM"/>
</dbReference>
<proteinExistence type="predicted"/>
<dbReference type="EMBL" id="CYZR01000001">
    <property type="protein sequence ID" value="CUN41177.1"/>
    <property type="molecule type" value="Genomic_DNA"/>
</dbReference>